<evidence type="ECO:0000256" key="5">
    <source>
        <dbReference type="ARBA" id="ARBA00022723"/>
    </source>
</evidence>
<keyword evidence="4 10" id="KW-0963">Cytoplasm</keyword>
<keyword evidence="6 10" id="KW-0460">Magnesium</keyword>
<comment type="function">
    <text evidence="10">Catalyzes the 1,3-allylic rearrangement of the homoallylic substrate isopentenyl (IPP) to its highly electrophilic allylic isomer, dimethylallyl diphosphate (DMAPP).</text>
</comment>
<feature type="binding site" evidence="10">
    <location>
        <position position="46"/>
    </location>
    <ligand>
        <name>Mn(2+)</name>
        <dbReference type="ChEBI" id="CHEBI:29035"/>
    </ligand>
</feature>
<comment type="cofactor">
    <cofactor evidence="10">
        <name>Mn(2+)</name>
        <dbReference type="ChEBI" id="CHEBI:29035"/>
    </cofactor>
    <text evidence="10">Binds 1 Mn(2+) ion per subunit.</text>
</comment>
<feature type="binding site" evidence="10">
    <location>
        <position position="83"/>
    </location>
    <ligand>
        <name>Mn(2+)</name>
        <dbReference type="ChEBI" id="CHEBI:29035"/>
    </ligand>
</feature>
<dbReference type="NCBIfam" id="TIGR02150">
    <property type="entry name" value="IPP_isom_1"/>
    <property type="match status" value="1"/>
</dbReference>
<dbReference type="EMBL" id="JAVYII010000001">
    <property type="protein sequence ID" value="MDT9591460.1"/>
    <property type="molecule type" value="Genomic_DNA"/>
</dbReference>
<dbReference type="Pfam" id="PF00293">
    <property type="entry name" value="NUDIX"/>
    <property type="match status" value="1"/>
</dbReference>
<keyword evidence="8 10" id="KW-0414">Isoprene biosynthesis</keyword>
<feature type="domain" description="Nudix hydrolase" evidence="11">
    <location>
        <begin position="44"/>
        <end position="178"/>
    </location>
</feature>
<dbReference type="EC" id="5.3.3.2" evidence="3 10"/>
<proteinExistence type="inferred from homology"/>
<dbReference type="CDD" id="cd02885">
    <property type="entry name" value="NUDIX_IPP_Isomerase"/>
    <property type="match status" value="1"/>
</dbReference>
<dbReference type="PROSITE" id="PS51462">
    <property type="entry name" value="NUDIX"/>
    <property type="match status" value="1"/>
</dbReference>
<keyword evidence="13" id="KW-1185">Reference proteome</keyword>
<comment type="subcellular location">
    <subcellularLocation>
        <location evidence="10">Cytoplasm</location>
    </subcellularLocation>
</comment>
<evidence type="ECO:0000256" key="7">
    <source>
        <dbReference type="ARBA" id="ARBA00023211"/>
    </source>
</evidence>
<dbReference type="InterPro" id="IPR011876">
    <property type="entry name" value="IsopentenylPP_isomerase_typ1"/>
</dbReference>
<evidence type="ECO:0000256" key="2">
    <source>
        <dbReference type="ARBA" id="ARBA00007579"/>
    </source>
</evidence>
<evidence type="ECO:0000256" key="1">
    <source>
        <dbReference type="ARBA" id="ARBA00004826"/>
    </source>
</evidence>
<accession>A0ABU3PQG3</accession>
<feature type="binding site" evidence="10">
    <location>
        <position position="39"/>
    </location>
    <ligand>
        <name>Mn(2+)</name>
        <dbReference type="ChEBI" id="CHEBI:29035"/>
    </ligand>
</feature>
<dbReference type="InterPro" id="IPR000086">
    <property type="entry name" value="NUDIX_hydrolase_dom"/>
</dbReference>
<dbReference type="InterPro" id="IPR015797">
    <property type="entry name" value="NUDIX_hydrolase-like_dom_sf"/>
</dbReference>
<comment type="similarity">
    <text evidence="2 10">Belongs to the IPP isomerase type 1 family.</text>
</comment>
<dbReference type="NCBIfam" id="NF002995">
    <property type="entry name" value="PRK03759.1"/>
    <property type="match status" value="1"/>
</dbReference>
<dbReference type="RefSeq" id="WP_315730424.1">
    <property type="nucleotide sequence ID" value="NZ_JAVYII010000001.1"/>
</dbReference>
<reference evidence="12 13" key="1">
    <citation type="submission" date="2023-08" db="EMBL/GenBank/DDBJ databases">
        <title>Nocardioides seae sp. nov., a bacterium isolated from a soil.</title>
        <authorList>
            <person name="Wang X."/>
        </authorList>
    </citation>
    <scope>NUCLEOTIDE SEQUENCE [LARGE SCALE GENOMIC DNA]</scope>
    <source>
        <strain evidence="12 13">YZH12</strain>
    </source>
</reference>
<evidence type="ECO:0000256" key="6">
    <source>
        <dbReference type="ARBA" id="ARBA00022842"/>
    </source>
</evidence>
<feature type="binding site" evidence="10">
    <location>
        <position position="101"/>
    </location>
    <ligand>
        <name>Mg(2+)</name>
        <dbReference type="ChEBI" id="CHEBI:18420"/>
    </ligand>
</feature>
<dbReference type="GO" id="GO:0004452">
    <property type="term" value="F:isopentenyl-diphosphate delta-isomerase activity"/>
    <property type="evidence" value="ECO:0007669"/>
    <property type="project" value="UniProtKB-EC"/>
</dbReference>
<dbReference type="Proteomes" id="UP001268542">
    <property type="component" value="Unassembled WGS sequence"/>
</dbReference>
<comment type="caution">
    <text evidence="12">The sequence shown here is derived from an EMBL/GenBank/DDBJ whole genome shotgun (WGS) entry which is preliminary data.</text>
</comment>
<dbReference type="PIRSF" id="PIRSF018427">
    <property type="entry name" value="Isopntndiph_ism"/>
    <property type="match status" value="1"/>
</dbReference>
<dbReference type="SUPFAM" id="SSF55811">
    <property type="entry name" value="Nudix"/>
    <property type="match status" value="1"/>
</dbReference>
<evidence type="ECO:0000256" key="4">
    <source>
        <dbReference type="ARBA" id="ARBA00022490"/>
    </source>
</evidence>
<feature type="binding site" evidence="10">
    <location>
        <position position="130"/>
    </location>
    <ligand>
        <name>Mn(2+)</name>
        <dbReference type="ChEBI" id="CHEBI:29035"/>
    </ligand>
</feature>
<name>A0ABU3PQG3_9ACTN</name>
<comment type="cofactor">
    <cofactor evidence="10">
        <name>Mg(2+)</name>
        <dbReference type="ChEBI" id="CHEBI:18420"/>
    </cofactor>
    <text evidence="10">Binds 1 Mg(2+) ion per subunit. The magnesium ion binds only when substrate is bound.</text>
</comment>
<evidence type="ECO:0000256" key="10">
    <source>
        <dbReference type="HAMAP-Rule" id="MF_00202"/>
    </source>
</evidence>
<comment type="catalytic activity">
    <reaction evidence="10">
        <text>isopentenyl diphosphate = dimethylallyl diphosphate</text>
        <dbReference type="Rhea" id="RHEA:23284"/>
        <dbReference type="ChEBI" id="CHEBI:57623"/>
        <dbReference type="ChEBI" id="CHEBI:128769"/>
        <dbReference type="EC" id="5.3.3.2"/>
    </reaction>
</comment>
<organism evidence="12 13">
    <name type="scientific">Nocardioides imazamoxiresistens</name>
    <dbReference type="NCBI Taxonomy" id="3231893"/>
    <lineage>
        <taxon>Bacteria</taxon>
        <taxon>Bacillati</taxon>
        <taxon>Actinomycetota</taxon>
        <taxon>Actinomycetes</taxon>
        <taxon>Propionibacteriales</taxon>
        <taxon>Nocardioidaceae</taxon>
        <taxon>Nocardioides</taxon>
    </lineage>
</organism>
<feature type="active site" evidence="10">
    <location>
        <position position="130"/>
    </location>
</feature>
<keyword evidence="7 10" id="KW-0464">Manganese</keyword>
<feature type="binding site" evidence="10">
    <location>
        <position position="128"/>
    </location>
    <ligand>
        <name>Mn(2+)</name>
        <dbReference type="ChEBI" id="CHEBI:29035"/>
    </ligand>
</feature>
<dbReference type="HAMAP" id="MF_00202">
    <property type="entry name" value="Idi"/>
    <property type="match status" value="1"/>
</dbReference>
<evidence type="ECO:0000256" key="9">
    <source>
        <dbReference type="ARBA" id="ARBA00023235"/>
    </source>
</evidence>
<evidence type="ECO:0000259" key="11">
    <source>
        <dbReference type="PROSITE" id="PS51462"/>
    </source>
</evidence>
<evidence type="ECO:0000256" key="3">
    <source>
        <dbReference type="ARBA" id="ARBA00012057"/>
    </source>
</evidence>
<comment type="pathway">
    <text evidence="1 10">Isoprenoid biosynthesis; dimethylallyl diphosphate biosynthesis; dimethylallyl diphosphate from isopentenyl diphosphate: step 1/1.</text>
</comment>
<protein>
    <recommendedName>
        <fullName evidence="3 10">Isopentenyl-diphosphate Delta-isomerase</fullName>
        <shortName evidence="10">IPP isomerase</shortName>
        <ecNumber evidence="3 10">5.3.3.2</ecNumber>
    </recommendedName>
    <alternativeName>
        <fullName evidence="10">IPP:DMAPP isomerase</fullName>
    </alternativeName>
    <alternativeName>
        <fullName evidence="10">Isopentenyl pyrophosphate isomerase</fullName>
    </alternativeName>
</protein>
<evidence type="ECO:0000313" key="12">
    <source>
        <dbReference type="EMBL" id="MDT9591460.1"/>
    </source>
</evidence>
<feature type="active site" evidence="10">
    <location>
        <position position="81"/>
    </location>
</feature>
<dbReference type="Gene3D" id="3.90.79.10">
    <property type="entry name" value="Nucleoside Triphosphate Pyrophosphohydrolase"/>
    <property type="match status" value="1"/>
</dbReference>
<gene>
    <name evidence="10 12" type="primary">idi</name>
    <name evidence="12" type="ORF">RDV89_00175</name>
</gene>
<keyword evidence="5 10" id="KW-0479">Metal-binding</keyword>
<sequence>MTQPAPTPQTATTGDAPDEVVLLAPDGTPCGTAPRATVHDTDTPLHLAFSCWVLGPDGRLLVTRRALSKRTWPGVWTNSFCGHPRPGEPMDDAVTRYAHHELGLRVHDVRRVLPDYRYRAVDASGVVEHEVCPVHLARTDDVPTPHPDEVAELVWTDPRALLRACASTPWAFSPWMVEQARGLRAALLETQVAGGGRPSGA</sequence>
<dbReference type="PANTHER" id="PTHR10885:SF0">
    <property type="entry name" value="ISOPENTENYL-DIPHOSPHATE DELTA-ISOMERASE"/>
    <property type="match status" value="1"/>
</dbReference>
<dbReference type="PANTHER" id="PTHR10885">
    <property type="entry name" value="ISOPENTENYL-DIPHOSPHATE DELTA-ISOMERASE"/>
    <property type="match status" value="1"/>
</dbReference>
<dbReference type="InterPro" id="IPR056375">
    <property type="entry name" value="Idi_bact"/>
</dbReference>
<evidence type="ECO:0000256" key="8">
    <source>
        <dbReference type="ARBA" id="ARBA00023229"/>
    </source>
</evidence>
<evidence type="ECO:0000313" key="13">
    <source>
        <dbReference type="Proteomes" id="UP001268542"/>
    </source>
</evidence>
<keyword evidence="9 10" id="KW-0413">Isomerase</keyword>